<name>A0ABV2CR62_9RHOO</name>
<gene>
    <name evidence="3" type="primary">dctP</name>
    <name evidence="3" type="ORF">ABVT11_11285</name>
</gene>
<evidence type="ECO:0000313" key="4">
    <source>
        <dbReference type="Proteomes" id="UP001548590"/>
    </source>
</evidence>
<organism evidence="3 4">
    <name type="scientific">Uliginosibacterium paludis</name>
    <dbReference type="NCBI Taxonomy" id="1615952"/>
    <lineage>
        <taxon>Bacteria</taxon>
        <taxon>Pseudomonadati</taxon>
        <taxon>Pseudomonadota</taxon>
        <taxon>Betaproteobacteria</taxon>
        <taxon>Rhodocyclales</taxon>
        <taxon>Zoogloeaceae</taxon>
        <taxon>Uliginosibacterium</taxon>
    </lineage>
</organism>
<dbReference type="InterPro" id="IPR018389">
    <property type="entry name" value="DctP_fam"/>
</dbReference>
<keyword evidence="4" id="KW-1185">Reference proteome</keyword>
<dbReference type="PANTHER" id="PTHR33376">
    <property type="match status" value="1"/>
</dbReference>
<protein>
    <submittedName>
        <fullName evidence="3">TRAP transporter substrate-binding protein DctP</fullName>
    </submittedName>
</protein>
<evidence type="ECO:0000256" key="2">
    <source>
        <dbReference type="SAM" id="SignalP"/>
    </source>
</evidence>
<sequence>MGMKKITLGLLAGLMLGMSATAGATELKGWVREAVDYPQHQGLQYFFDRLKVTTGGKYTGKVLCCNEIGEQKEVLPKFQKGEVDIALFTSSAFEKDVTEMRILSLPFLFRDPEQMMHSLNGEVGRDLKVMMEKEGYIALGWYDGGARSFYSRNKLLPYASDFKGVKIRLPNRKDLIAMAQALGAETSTLSFDKVPAALKSGDIDVAENDLVSYYTSEHYKVAPYYTFSYHLVSPIAMVVSKQLWTKLSDKEKSEFQQAATESAAHAAKLRAATDAEFKAKLEKAGVKFSPFRGSATTIALMKDAYAPVAASPSATALMVKIMTGK</sequence>
<feature type="signal peptide" evidence="2">
    <location>
        <begin position="1"/>
        <end position="24"/>
    </location>
</feature>
<evidence type="ECO:0000313" key="3">
    <source>
        <dbReference type="EMBL" id="MET1490408.1"/>
    </source>
</evidence>
<dbReference type="Proteomes" id="UP001548590">
    <property type="component" value="Unassembled WGS sequence"/>
</dbReference>
<dbReference type="Pfam" id="PF03480">
    <property type="entry name" value="DctP"/>
    <property type="match status" value="1"/>
</dbReference>
<accession>A0ABV2CR62</accession>
<dbReference type="Gene3D" id="3.40.190.170">
    <property type="entry name" value="Bacterial extracellular solute-binding protein, family 7"/>
    <property type="match status" value="1"/>
</dbReference>
<dbReference type="RefSeq" id="WP_345929054.1">
    <property type="nucleotide sequence ID" value="NZ_JBDIVF010000008.1"/>
</dbReference>
<proteinExistence type="predicted"/>
<keyword evidence="1 2" id="KW-0732">Signal</keyword>
<reference evidence="3 4" key="1">
    <citation type="submission" date="2024-07" db="EMBL/GenBank/DDBJ databases">
        <title>Uliginosibacterium paludis KCTC:42655.</title>
        <authorList>
            <person name="Kim M.K."/>
        </authorList>
    </citation>
    <scope>NUCLEOTIDE SEQUENCE [LARGE SCALE GENOMIC DNA]</scope>
    <source>
        <strain evidence="3 4">KCTC 42655</strain>
    </source>
</reference>
<dbReference type="NCBIfam" id="NF037995">
    <property type="entry name" value="TRAP_S1"/>
    <property type="match status" value="1"/>
</dbReference>
<comment type="caution">
    <text evidence="3">The sequence shown here is derived from an EMBL/GenBank/DDBJ whole genome shotgun (WGS) entry which is preliminary data.</text>
</comment>
<dbReference type="PANTHER" id="PTHR33376:SF2">
    <property type="entry name" value="DICARBOXYLATE-BINDING PERIPLASMIC PROTEIN"/>
    <property type="match status" value="1"/>
</dbReference>
<dbReference type="EMBL" id="JBEWLZ010000005">
    <property type="protein sequence ID" value="MET1490408.1"/>
    <property type="molecule type" value="Genomic_DNA"/>
</dbReference>
<feature type="chain" id="PRO_5046789287" evidence="2">
    <location>
        <begin position="25"/>
        <end position="325"/>
    </location>
</feature>
<evidence type="ECO:0000256" key="1">
    <source>
        <dbReference type="ARBA" id="ARBA00022729"/>
    </source>
</evidence>
<dbReference type="InterPro" id="IPR038404">
    <property type="entry name" value="TRAP_DctP_sf"/>
</dbReference>